<reference evidence="1 2" key="1">
    <citation type="journal article" date="2018" name="New Phytol.">
        <title>Phylogenomics of Endogonaceae and evolution of mycorrhizas within Mucoromycota.</title>
        <authorList>
            <person name="Chang Y."/>
            <person name="Desiro A."/>
            <person name="Na H."/>
            <person name="Sandor L."/>
            <person name="Lipzen A."/>
            <person name="Clum A."/>
            <person name="Barry K."/>
            <person name="Grigoriev I.V."/>
            <person name="Martin F.M."/>
            <person name="Stajich J.E."/>
            <person name="Smith M.E."/>
            <person name="Bonito G."/>
            <person name="Spatafora J.W."/>
        </authorList>
    </citation>
    <scope>NUCLEOTIDE SEQUENCE [LARGE SCALE GENOMIC DNA]</scope>
    <source>
        <strain evidence="1 2">GMNB39</strain>
    </source>
</reference>
<dbReference type="EMBL" id="RBNI01007364">
    <property type="protein sequence ID" value="RUP45390.1"/>
    <property type="molecule type" value="Genomic_DNA"/>
</dbReference>
<protein>
    <submittedName>
        <fullName evidence="1">Uncharacterized protein</fullName>
    </submittedName>
</protein>
<evidence type="ECO:0000313" key="1">
    <source>
        <dbReference type="EMBL" id="RUP45390.1"/>
    </source>
</evidence>
<dbReference type="Proteomes" id="UP000268093">
    <property type="component" value="Unassembled WGS sequence"/>
</dbReference>
<gene>
    <name evidence="1" type="ORF">BC936DRAFT_148242</name>
</gene>
<comment type="caution">
    <text evidence="1">The sequence shown here is derived from an EMBL/GenBank/DDBJ whole genome shotgun (WGS) entry which is preliminary data.</text>
</comment>
<accession>A0A433D3H0</accession>
<name>A0A433D3H0_9FUNG</name>
<dbReference type="OrthoDB" id="29061at2759"/>
<evidence type="ECO:0000313" key="2">
    <source>
        <dbReference type="Proteomes" id="UP000268093"/>
    </source>
</evidence>
<dbReference type="AlphaFoldDB" id="A0A433D3H0"/>
<proteinExistence type="predicted"/>
<sequence>MISRTEKAMENEITTNATCNRRLVPNLQSLWSHLPHPIPSFRSSSSSCTLADEVDNEKVHRRKPGQERVIGVGSREHHVHKLSDATQENVDEVAIDNLESGRGVFGIRAGELLNGRAQSVHCGRREGWG</sequence>
<organism evidence="1 2">
    <name type="scientific">Jimgerdemannia flammicorona</name>
    <dbReference type="NCBI Taxonomy" id="994334"/>
    <lineage>
        <taxon>Eukaryota</taxon>
        <taxon>Fungi</taxon>
        <taxon>Fungi incertae sedis</taxon>
        <taxon>Mucoromycota</taxon>
        <taxon>Mucoromycotina</taxon>
        <taxon>Endogonomycetes</taxon>
        <taxon>Endogonales</taxon>
        <taxon>Endogonaceae</taxon>
        <taxon>Jimgerdemannia</taxon>
    </lineage>
</organism>
<keyword evidence="2" id="KW-1185">Reference proteome</keyword>